<evidence type="ECO:0000256" key="5">
    <source>
        <dbReference type="SAM" id="SignalP"/>
    </source>
</evidence>
<keyword evidence="4" id="KW-1015">Disulfide bond</keyword>
<name>A0ABR3V351_HUMIN</name>
<evidence type="ECO:0000313" key="7">
    <source>
        <dbReference type="EMBL" id="KAL1836219.1"/>
    </source>
</evidence>
<evidence type="ECO:0000256" key="3">
    <source>
        <dbReference type="ARBA" id="ARBA00022729"/>
    </source>
</evidence>
<evidence type="ECO:0000259" key="6">
    <source>
        <dbReference type="Pfam" id="PF16541"/>
    </source>
</evidence>
<keyword evidence="3 5" id="KW-0732">Signal</keyword>
<accession>A0ABR3V351</accession>
<protein>
    <recommendedName>
        <fullName evidence="6">AA1-like domain-containing protein</fullName>
    </recommendedName>
</protein>
<gene>
    <name evidence="7" type="ORF">VTJ49DRAFT_5414</name>
</gene>
<comment type="subcellular location">
    <subcellularLocation>
        <location evidence="1">Secreted</location>
    </subcellularLocation>
</comment>
<proteinExistence type="predicted"/>
<organism evidence="7 8">
    <name type="scientific">Humicola insolens</name>
    <name type="common">Soft-rot fungus</name>
    <dbReference type="NCBI Taxonomy" id="85995"/>
    <lineage>
        <taxon>Eukaryota</taxon>
        <taxon>Fungi</taxon>
        <taxon>Dikarya</taxon>
        <taxon>Ascomycota</taxon>
        <taxon>Pezizomycotina</taxon>
        <taxon>Sordariomycetes</taxon>
        <taxon>Sordariomycetidae</taxon>
        <taxon>Sordariales</taxon>
        <taxon>Chaetomiaceae</taxon>
        <taxon>Mycothermus</taxon>
    </lineage>
</organism>
<keyword evidence="2" id="KW-0964">Secreted</keyword>
<keyword evidence="8" id="KW-1185">Reference proteome</keyword>
<evidence type="ECO:0000256" key="4">
    <source>
        <dbReference type="ARBA" id="ARBA00023157"/>
    </source>
</evidence>
<dbReference type="InterPro" id="IPR032382">
    <property type="entry name" value="AltA1"/>
</dbReference>
<evidence type="ECO:0000256" key="2">
    <source>
        <dbReference type="ARBA" id="ARBA00022525"/>
    </source>
</evidence>
<feature type="signal peptide" evidence="5">
    <location>
        <begin position="1"/>
        <end position="19"/>
    </location>
</feature>
<dbReference type="EMBL" id="JAZGSY010000445">
    <property type="protein sequence ID" value="KAL1836219.1"/>
    <property type="molecule type" value="Genomic_DNA"/>
</dbReference>
<feature type="chain" id="PRO_5046381971" description="AA1-like domain-containing protein" evidence="5">
    <location>
        <begin position="20"/>
        <end position="202"/>
    </location>
</feature>
<dbReference type="Proteomes" id="UP001583172">
    <property type="component" value="Unassembled WGS sequence"/>
</dbReference>
<sequence length="202" mass="22301">MAKPLQFLTALLLAAVVSTTPIDPRTDKTHDGPSCNPKLPLDGKCWTDIVGLKWTASPFNYRASYVFTNPAHQNSWGYVDFNLTNNVVPYTAVCSASSNTLSDFFYGTIDYTCSLPADAPSGASVKFRYNRINNQLDIEESLLCTEDNKTATFRVTGSTIVDIQCTDTTTVTEDWKPGLIYSHREIKCQPLDVVFQPAQVVG</sequence>
<comment type="caution">
    <text evidence="7">The sequence shown here is derived from an EMBL/GenBank/DDBJ whole genome shotgun (WGS) entry which is preliminary data.</text>
</comment>
<reference evidence="7 8" key="1">
    <citation type="journal article" date="2024" name="Commun. Biol.">
        <title>Comparative genomic analysis of thermophilic fungi reveals convergent evolutionary adaptations and gene losses.</title>
        <authorList>
            <person name="Steindorff A.S."/>
            <person name="Aguilar-Pontes M.V."/>
            <person name="Robinson A.J."/>
            <person name="Andreopoulos B."/>
            <person name="LaButti K."/>
            <person name="Kuo A."/>
            <person name="Mondo S."/>
            <person name="Riley R."/>
            <person name="Otillar R."/>
            <person name="Haridas S."/>
            <person name="Lipzen A."/>
            <person name="Grimwood J."/>
            <person name="Schmutz J."/>
            <person name="Clum A."/>
            <person name="Reid I.D."/>
            <person name="Moisan M.C."/>
            <person name="Butler G."/>
            <person name="Nguyen T.T.M."/>
            <person name="Dewar K."/>
            <person name="Conant G."/>
            <person name="Drula E."/>
            <person name="Henrissat B."/>
            <person name="Hansel C."/>
            <person name="Singer S."/>
            <person name="Hutchinson M.I."/>
            <person name="de Vries R.P."/>
            <person name="Natvig D.O."/>
            <person name="Powell A.J."/>
            <person name="Tsang A."/>
            <person name="Grigoriev I.V."/>
        </authorList>
    </citation>
    <scope>NUCLEOTIDE SEQUENCE [LARGE SCALE GENOMIC DNA]</scope>
    <source>
        <strain evidence="7 8">CBS 620.91</strain>
    </source>
</reference>
<dbReference type="Pfam" id="PF16541">
    <property type="entry name" value="AltA1"/>
    <property type="match status" value="1"/>
</dbReference>
<feature type="domain" description="AA1-like" evidence="6">
    <location>
        <begin position="65"/>
        <end position="188"/>
    </location>
</feature>
<evidence type="ECO:0000313" key="8">
    <source>
        <dbReference type="Proteomes" id="UP001583172"/>
    </source>
</evidence>
<evidence type="ECO:0000256" key="1">
    <source>
        <dbReference type="ARBA" id="ARBA00004613"/>
    </source>
</evidence>